<keyword evidence="1" id="KW-0472">Membrane</keyword>
<dbReference type="NCBIfam" id="NF033766">
    <property type="entry name" value="choice_anch_G"/>
    <property type="match status" value="1"/>
</dbReference>
<keyword evidence="1" id="KW-0812">Transmembrane</keyword>
<feature type="signal peptide" evidence="2">
    <location>
        <begin position="1"/>
        <end position="33"/>
    </location>
</feature>
<dbReference type="AlphaFoldDB" id="A0A850DPR7"/>
<evidence type="ECO:0000256" key="1">
    <source>
        <dbReference type="SAM" id="Phobius"/>
    </source>
</evidence>
<keyword evidence="1" id="KW-1133">Transmembrane helix</keyword>
<dbReference type="EMBL" id="JABMCG010000090">
    <property type="protein sequence ID" value="NUU27487.1"/>
    <property type="molecule type" value="Genomic_DNA"/>
</dbReference>
<gene>
    <name evidence="3" type="ORF">HP467_05085</name>
</gene>
<evidence type="ECO:0000256" key="2">
    <source>
        <dbReference type="SAM" id="SignalP"/>
    </source>
</evidence>
<sequence>MPRHTLAATSAGVASATALGVALTLLIPTAAQAAPVVSQANGRLVSTTLLTTGTLDSIASLRGASAVNADGSADVVANTPLDATALQSVGLQSGGVNLFGNNGIIQLGAVGQYAVANADGSSAAFSGAVSQAPSLLGAGVTVTPSTLGAPAANSNAQIRVGSATAPVSLDARIGALAASARQDVGGAQTGRYNLSTLDLTVGGTVLSPVLATLRSTVQPLFALGGTNPISADGTVQVTLADILAAAGVSDLNQLPAGTNLLQYVPAAVVNKLTSTVNAIPLIGTLPAIPGLLAGLTNTVQPALGTAIDGIAQLNVNVKTNGADGAFTETALRVGLLNAGALTTVDIASATVGPNAGRAAVPIVNPASAGIAGGVGLLVAAAFALTVVRRRQALAVAR</sequence>
<accession>A0A850DPR7</accession>
<dbReference type="InterPro" id="IPR047900">
    <property type="entry name" value="Choice_anch_G"/>
</dbReference>
<name>A0A850DPR7_9MICO</name>
<reference evidence="3 4" key="1">
    <citation type="submission" date="2020-05" db="EMBL/GenBank/DDBJ databases">
        <title>Genome Sequencing of Type Strains.</title>
        <authorList>
            <person name="Lemaire J.F."/>
            <person name="Inderbitzin P."/>
            <person name="Gregorio O.A."/>
            <person name="Collins S.B."/>
            <person name="Wespe N."/>
            <person name="Knight-Connoni V."/>
        </authorList>
    </citation>
    <scope>NUCLEOTIDE SEQUENCE [LARGE SCALE GENOMIC DNA]</scope>
    <source>
        <strain evidence="3 4">DSM 20512</strain>
    </source>
</reference>
<protein>
    <submittedName>
        <fullName evidence="3">Choice-of-anchor G family protein</fullName>
    </submittedName>
</protein>
<feature type="transmembrane region" description="Helical" evidence="1">
    <location>
        <begin position="366"/>
        <end position="387"/>
    </location>
</feature>
<evidence type="ECO:0000313" key="4">
    <source>
        <dbReference type="Proteomes" id="UP000539146"/>
    </source>
</evidence>
<dbReference type="RefSeq" id="WP_175325445.1">
    <property type="nucleotide sequence ID" value="NZ_BAAAWP010000001.1"/>
</dbReference>
<evidence type="ECO:0000313" key="3">
    <source>
        <dbReference type="EMBL" id="NUU27487.1"/>
    </source>
</evidence>
<proteinExistence type="predicted"/>
<feature type="chain" id="PRO_5032546748" evidence="2">
    <location>
        <begin position="34"/>
        <end position="397"/>
    </location>
</feature>
<organism evidence="3 4">
    <name type="scientific">Curtobacterium citreum</name>
    <dbReference type="NCBI Taxonomy" id="2036"/>
    <lineage>
        <taxon>Bacteria</taxon>
        <taxon>Bacillati</taxon>
        <taxon>Actinomycetota</taxon>
        <taxon>Actinomycetes</taxon>
        <taxon>Micrococcales</taxon>
        <taxon>Microbacteriaceae</taxon>
        <taxon>Curtobacterium</taxon>
    </lineage>
</organism>
<keyword evidence="2" id="KW-0732">Signal</keyword>
<dbReference type="Proteomes" id="UP000539146">
    <property type="component" value="Unassembled WGS sequence"/>
</dbReference>
<comment type="caution">
    <text evidence="3">The sequence shown here is derived from an EMBL/GenBank/DDBJ whole genome shotgun (WGS) entry which is preliminary data.</text>
</comment>